<name>A0ACB9ZDU2_9PEZI</name>
<proteinExistence type="predicted"/>
<evidence type="ECO:0000313" key="2">
    <source>
        <dbReference type="Proteomes" id="UP001497700"/>
    </source>
</evidence>
<evidence type="ECO:0000313" key="1">
    <source>
        <dbReference type="EMBL" id="KAI4869385.1"/>
    </source>
</evidence>
<gene>
    <name evidence="1" type="ORF">F4820DRAFT_30824</name>
</gene>
<keyword evidence="2" id="KW-1185">Reference proteome</keyword>
<organism evidence="1 2">
    <name type="scientific">Hypoxylon rubiginosum</name>
    <dbReference type="NCBI Taxonomy" id="110542"/>
    <lineage>
        <taxon>Eukaryota</taxon>
        <taxon>Fungi</taxon>
        <taxon>Dikarya</taxon>
        <taxon>Ascomycota</taxon>
        <taxon>Pezizomycotina</taxon>
        <taxon>Sordariomycetes</taxon>
        <taxon>Xylariomycetidae</taxon>
        <taxon>Xylariales</taxon>
        <taxon>Hypoxylaceae</taxon>
        <taxon>Hypoxylon</taxon>
    </lineage>
</organism>
<reference evidence="1 2" key="1">
    <citation type="journal article" date="2022" name="New Phytol.">
        <title>Ecological generalism drives hyperdiversity of secondary metabolite gene clusters in xylarialean endophytes.</title>
        <authorList>
            <person name="Franco M.E.E."/>
            <person name="Wisecaver J.H."/>
            <person name="Arnold A.E."/>
            <person name="Ju Y.M."/>
            <person name="Slot J.C."/>
            <person name="Ahrendt S."/>
            <person name="Moore L.P."/>
            <person name="Eastman K.E."/>
            <person name="Scott K."/>
            <person name="Konkel Z."/>
            <person name="Mondo S.J."/>
            <person name="Kuo A."/>
            <person name="Hayes R.D."/>
            <person name="Haridas S."/>
            <person name="Andreopoulos B."/>
            <person name="Riley R."/>
            <person name="LaButti K."/>
            <person name="Pangilinan J."/>
            <person name="Lipzen A."/>
            <person name="Amirebrahimi M."/>
            <person name="Yan J."/>
            <person name="Adam C."/>
            <person name="Keymanesh K."/>
            <person name="Ng V."/>
            <person name="Louie K."/>
            <person name="Northen T."/>
            <person name="Drula E."/>
            <person name="Henrissat B."/>
            <person name="Hsieh H.M."/>
            <person name="Youens-Clark K."/>
            <person name="Lutzoni F."/>
            <person name="Miadlikowska J."/>
            <person name="Eastwood D.C."/>
            <person name="Hamelin R.C."/>
            <person name="Grigoriev I.V."/>
            <person name="U'Ren J.M."/>
        </authorList>
    </citation>
    <scope>NUCLEOTIDE SEQUENCE [LARGE SCALE GENOMIC DNA]</scope>
    <source>
        <strain evidence="1 2">CBS 119005</strain>
    </source>
</reference>
<dbReference type="EMBL" id="MU393431">
    <property type="protein sequence ID" value="KAI4869385.1"/>
    <property type="molecule type" value="Genomic_DNA"/>
</dbReference>
<sequence length="374" mass="40684">MPVPVIAKVGIIAASVAVAAAVAIYESPEIQRMANDLRRRIALALRSLGDNISPEERENLFNRPEDAEGFLRSRGIDINEIGVDADDETRRRQREELMYWNAIREEKQGKVSKDSEKMGHSRPHSAARSFDDFMRQDDNAEKGTYVFHTGSDARNVEGTIRRRGDGARGLSTSIYTNPFSDEHGIDEYVAFENSLMDPEKDEIDTDIYSTSTQLGNKDETSQSASPSPSIPQLIKVDDETPAAQADSALPLERELGPNEYMTAGQDDRHDVFSSIQAWTQDASTASFYSPLPVSPAAPLSEPEIISEGMLTPVDSASLAGSGEDIGDEAASARSWSGSRPYDVMSDDEGMMTPASWTEVGSVVSESEAGGATHA</sequence>
<dbReference type="Proteomes" id="UP001497700">
    <property type="component" value="Unassembled WGS sequence"/>
</dbReference>
<accession>A0ACB9ZDU2</accession>
<comment type="caution">
    <text evidence="1">The sequence shown here is derived from an EMBL/GenBank/DDBJ whole genome shotgun (WGS) entry which is preliminary data.</text>
</comment>
<protein>
    <submittedName>
        <fullName evidence="1">Uncharacterized protein</fullName>
    </submittedName>
</protein>